<dbReference type="eggNOG" id="ENOG502SNG8">
    <property type="taxonomic scope" value="Eukaryota"/>
</dbReference>
<comment type="similarity">
    <text evidence="5">Belongs to the class VI-like SAM-binding methyltransferase superfamily. Isoprenylcysteine carboxyl methyltransferase family.</text>
</comment>
<organism evidence="6 7">
    <name type="scientific">Heterobasidion irregulare (strain TC 32-1)</name>
    <dbReference type="NCBI Taxonomy" id="747525"/>
    <lineage>
        <taxon>Eukaryota</taxon>
        <taxon>Fungi</taxon>
        <taxon>Dikarya</taxon>
        <taxon>Basidiomycota</taxon>
        <taxon>Agaricomycotina</taxon>
        <taxon>Agaricomycetes</taxon>
        <taxon>Russulales</taxon>
        <taxon>Bondarzewiaceae</taxon>
        <taxon>Heterobasidion</taxon>
        <taxon>Heterobasidion annosum species complex</taxon>
    </lineage>
</organism>
<dbReference type="InParanoid" id="W4JQV3"/>
<keyword evidence="5" id="KW-0489">Methyltransferase</keyword>
<dbReference type="AlphaFoldDB" id="W4JQV3"/>
<accession>W4JQV3</accession>
<evidence type="ECO:0000256" key="4">
    <source>
        <dbReference type="ARBA" id="ARBA00023136"/>
    </source>
</evidence>
<dbReference type="Gene3D" id="1.20.120.1630">
    <property type="match status" value="1"/>
</dbReference>
<comment type="caution">
    <text evidence="5">Lacks conserved residue(s) required for the propagation of feature annotation.</text>
</comment>
<gene>
    <name evidence="6" type="ORF">HETIRDRAFT_390366</name>
</gene>
<evidence type="ECO:0000313" key="6">
    <source>
        <dbReference type="EMBL" id="ETW75942.1"/>
    </source>
</evidence>
<feature type="transmembrane region" description="Helical" evidence="5">
    <location>
        <begin position="38"/>
        <end position="66"/>
    </location>
</feature>
<dbReference type="Pfam" id="PF04140">
    <property type="entry name" value="ICMT"/>
    <property type="match status" value="1"/>
</dbReference>
<dbReference type="HOGENOM" id="CLU_065200_6_0_1"/>
<evidence type="ECO:0000256" key="5">
    <source>
        <dbReference type="RuleBase" id="RU362022"/>
    </source>
</evidence>
<dbReference type="GO" id="GO:0005789">
    <property type="term" value="C:endoplasmic reticulum membrane"/>
    <property type="evidence" value="ECO:0007669"/>
    <property type="project" value="UniProtKB-SubCell"/>
</dbReference>
<keyword evidence="3 5" id="KW-1133">Transmembrane helix</keyword>
<dbReference type="GeneID" id="20672449"/>
<dbReference type="Proteomes" id="UP000030671">
    <property type="component" value="Unassembled WGS sequence"/>
</dbReference>
<dbReference type="KEGG" id="hir:HETIRDRAFT_390366"/>
<dbReference type="GO" id="GO:0032259">
    <property type="term" value="P:methylation"/>
    <property type="evidence" value="ECO:0007669"/>
    <property type="project" value="UniProtKB-KW"/>
</dbReference>
<keyword evidence="5" id="KW-0808">Transferase</keyword>
<proteinExistence type="inferred from homology"/>
<dbReference type="EC" id="2.1.1.100" evidence="5"/>
<feature type="transmembrane region" description="Helical" evidence="5">
    <location>
        <begin position="86"/>
        <end position="110"/>
    </location>
</feature>
<reference evidence="6 7" key="1">
    <citation type="journal article" date="2012" name="New Phytol.">
        <title>Insight into trade-off between wood decay and parasitism from the genome of a fungal forest pathogen.</title>
        <authorList>
            <person name="Olson A."/>
            <person name="Aerts A."/>
            <person name="Asiegbu F."/>
            <person name="Belbahri L."/>
            <person name="Bouzid O."/>
            <person name="Broberg A."/>
            <person name="Canback B."/>
            <person name="Coutinho P.M."/>
            <person name="Cullen D."/>
            <person name="Dalman K."/>
            <person name="Deflorio G."/>
            <person name="van Diepen L.T."/>
            <person name="Dunand C."/>
            <person name="Duplessis S."/>
            <person name="Durling M."/>
            <person name="Gonthier P."/>
            <person name="Grimwood J."/>
            <person name="Fossdal C.G."/>
            <person name="Hansson D."/>
            <person name="Henrissat B."/>
            <person name="Hietala A."/>
            <person name="Himmelstrand K."/>
            <person name="Hoffmeister D."/>
            <person name="Hogberg N."/>
            <person name="James T.Y."/>
            <person name="Karlsson M."/>
            <person name="Kohler A."/>
            <person name="Kues U."/>
            <person name="Lee Y.H."/>
            <person name="Lin Y.C."/>
            <person name="Lind M."/>
            <person name="Lindquist E."/>
            <person name="Lombard V."/>
            <person name="Lucas S."/>
            <person name="Lunden K."/>
            <person name="Morin E."/>
            <person name="Murat C."/>
            <person name="Park J."/>
            <person name="Raffaello T."/>
            <person name="Rouze P."/>
            <person name="Salamov A."/>
            <person name="Schmutz J."/>
            <person name="Solheim H."/>
            <person name="Stahlberg J."/>
            <person name="Velez H."/>
            <person name="de Vries R.P."/>
            <person name="Wiebenga A."/>
            <person name="Woodward S."/>
            <person name="Yakovlev I."/>
            <person name="Garbelotto M."/>
            <person name="Martin F."/>
            <person name="Grigoriev I.V."/>
            <person name="Stenlid J."/>
        </authorList>
    </citation>
    <scope>NUCLEOTIDE SEQUENCE [LARGE SCALE GENOMIC DNA]</scope>
    <source>
        <strain evidence="6 7">TC 32-1</strain>
    </source>
</reference>
<dbReference type="EMBL" id="KI925465">
    <property type="protein sequence ID" value="ETW75942.1"/>
    <property type="molecule type" value="Genomic_DNA"/>
</dbReference>
<evidence type="ECO:0000256" key="2">
    <source>
        <dbReference type="ARBA" id="ARBA00022692"/>
    </source>
</evidence>
<comment type="subcellular location">
    <subcellularLocation>
        <location evidence="5">Endoplasmic reticulum membrane</location>
        <topology evidence="5">Multi-pass membrane protein</topology>
    </subcellularLocation>
    <subcellularLocation>
        <location evidence="1">Membrane</location>
        <topology evidence="1">Multi-pass membrane protein</topology>
    </subcellularLocation>
</comment>
<protein>
    <recommendedName>
        <fullName evidence="5">Protein-S-isoprenylcysteine O-methyltransferase</fullName>
        <ecNumber evidence="5">2.1.1.100</ecNumber>
    </recommendedName>
</protein>
<dbReference type="RefSeq" id="XP_009552177.1">
    <property type="nucleotide sequence ID" value="XM_009553882.1"/>
</dbReference>
<sequence length="228" mass="25867">MSTLRATLVVIQALFTQIATTPPNKTPSKGRYHTDEWFILRVAPFIFALQQPFIWLCTSLEVLALFPPDYIPFLSLLHLPPRSEAHSFVTLPFLVGFAAAITGSIIRAICFRTLGHLFTFDLTVFEGHKLVTSGPYAYVRHPSYCGSLLLVFGIPVSQLTRGSFLVESGLLNPRGLFVITMWASWWAWSVTVAVRRAIAEDQEMKKQFGKEWEVYAAKVRWWFMPALL</sequence>
<dbReference type="PANTHER" id="PTHR12714:SF9">
    <property type="entry name" value="PROTEIN-S-ISOPRENYLCYSTEINE O-METHYLTRANSFERASE"/>
    <property type="match status" value="1"/>
</dbReference>
<keyword evidence="5" id="KW-0949">S-adenosyl-L-methionine</keyword>
<name>W4JQV3_HETIT</name>
<dbReference type="GO" id="GO:0004671">
    <property type="term" value="F:protein C-terminal S-isoprenylcysteine carboxyl O-methyltransferase activity"/>
    <property type="evidence" value="ECO:0007669"/>
    <property type="project" value="UniProtKB-EC"/>
</dbReference>
<evidence type="ECO:0000313" key="7">
    <source>
        <dbReference type="Proteomes" id="UP000030671"/>
    </source>
</evidence>
<comment type="catalytic activity">
    <reaction evidence="5">
        <text>[protein]-C-terminal S-[(2E,6E)-farnesyl]-L-cysteine + S-adenosyl-L-methionine = [protein]-C-terminal S-[(2E,6E)-farnesyl]-L-cysteine methyl ester + S-adenosyl-L-homocysteine</text>
        <dbReference type="Rhea" id="RHEA:21672"/>
        <dbReference type="Rhea" id="RHEA-COMP:12125"/>
        <dbReference type="Rhea" id="RHEA-COMP:12126"/>
        <dbReference type="ChEBI" id="CHEBI:57856"/>
        <dbReference type="ChEBI" id="CHEBI:59789"/>
        <dbReference type="ChEBI" id="CHEBI:90510"/>
        <dbReference type="ChEBI" id="CHEBI:90511"/>
        <dbReference type="EC" id="2.1.1.100"/>
    </reaction>
</comment>
<dbReference type="PANTHER" id="PTHR12714">
    <property type="entry name" value="PROTEIN-S ISOPRENYLCYSTEINE O-METHYLTRANSFERASE"/>
    <property type="match status" value="1"/>
</dbReference>
<dbReference type="OrthoDB" id="422086at2759"/>
<keyword evidence="7" id="KW-1185">Reference proteome</keyword>
<keyword evidence="4 5" id="KW-0472">Membrane</keyword>
<keyword evidence="2 5" id="KW-0812">Transmembrane</keyword>
<keyword evidence="5" id="KW-0256">Endoplasmic reticulum</keyword>
<evidence type="ECO:0000256" key="1">
    <source>
        <dbReference type="ARBA" id="ARBA00004141"/>
    </source>
</evidence>
<dbReference type="InterPro" id="IPR007269">
    <property type="entry name" value="ICMT_MeTrfase"/>
</dbReference>
<evidence type="ECO:0000256" key="3">
    <source>
        <dbReference type="ARBA" id="ARBA00022989"/>
    </source>
</evidence>